<dbReference type="EMBL" id="JAHQIW010003859">
    <property type="protein sequence ID" value="KAJ1360400.1"/>
    <property type="molecule type" value="Genomic_DNA"/>
</dbReference>
<proteinExistence type="predicted"/>
<sequence length="124" mass="13903">MELPITTSNETVTKIVNEATAVLRNLSEMDQTMLPKLVRVEVAICIYNARALAYELTGEEFLMQPEMIGMASLVWLKRQDAILFMLFMSTESNCSLKHAVVEVVGSIGVLVKSNLIKNIDLFEH</sequence>
<evidence type="ECO:0000313" key="2">
    <source>
        <dbReference type="Proteomes" id="UP001196413"/>
    </source>
</evidence>
<name>A0AAD5QSU2_PARTN</name>
<dbReference type="Proteomes" id="UP001196413">
    <property type="component" value="Unassembled WGS sequence"/>
</dbReference>
<protein>
    <submittedName>
        <fullName evidence="1">Uncharacterized protein</fullName>
    </submittedName>
</protein>
<reference evidence="1" key="1">
    <citation type="submission" date="2021-06" db="EMBL/GenBank/DDBJ databases">
        <title>Parelaphostrongylus tenuis whole genome reference sequence.</title>
        <authorList>
            <person name="Garwood T.J."/>
            <person name="Larsen P.A."/>
            <person name="Fountain-Jones N.M."/>
            <person name="Garbe J.R."/>
            <person name="Macchietto M.G."/>
            <person name="Kania S.A."/>
            <person name="Gerhold R.W."/>
            <person name="Richards J.E."/>
            <person name="Wolf T.M."/>
        </authorList>
    </citation>
    <scope>NUCLEOTIDE SEQUENCE</scope>
    <source>
        <strain evidence="1">MNPRO001-30</strain>
        <tissue evidence="1">Meninges</tissue>
    </source>
</reference>
<accession>A0AAD5QSU2</accession>
<gene>
    <name evidence="1" type="ORF">KIN20_019362</name>
</gene>
<dbReference type="AlphaFoldDB" id="A0AAD5QSU2"/>
<keyword evidence="2" id="KW-1185">Reference proteome</keyword>
<comment type="caution">
    <text evidence="1">The sequence shown here is derived from an EMBL/GenBank/DDBJ whole genome shotgun (WGS) entry which is preliminary data.</text>
</comment>
<organism evidence="1 2">
    <name type="scientific">Parelaphostrongylus tenuis</name>
    <name type="common">Meningeal worm</name>
    <dbReference type="NCBI Taxonomy" id="148309"/>
    <lineage>
        <taxon>Eukaryota</taxon>
        <taxon>Metazoa</taxon>
        <taxon>Ecdysozoa</taxon>
        <taxon>Nematoda</taxon>
        <taxon>Chromadorea</taxon>
        <taxon>Rhabditida</taxon>
        <taxon>Rhabditina</taxon>
        <taxon>Rhabditomorpha</taxon>
        <taxon>Strongyloidea</taxon>
        <taxon>Metastrongylidae</taxon>
        <taxon>Parelaphostrongylus</taxon>
    </lineage>
</organism>
<evidence type="ECO:0000313" key="1">
    <source>
        <dbReference type="EMBL" id="KAJ1360400.1"/>
    </source>
</evidence>